<comment type="caution">
    <text evidence="1">The sequence shown here is derived from an EMBL/GenBank/DDBJ whole genome shotgun (WGS) entry which is preliminary data.</text>
</comment>
<evidence type="ECO:0000313" key="1">
    <source>
        <dbReference type="EMBL" id="KAK7505315.1"/>
    </source>
</evidence>
<organism evidence="1 2">
    <name type="scientific">Batillaria attramentaria</name>
    <dbReference type="NCBI Taxonomy" id="370345"/>
    <lineage>
        <taxon>Eukaryota</taxon>
        <taxon>Metazoa</taxon>
        <taxon>Spiralia</taxon>
        <taxon>Lophotrochozoa</taxon>
        <taxon>Mollusca</taxon>
        <taxon>Gastropoda</taxon>
        <taxon>Caenogastropoda</taxon>
        <taxon>Sorbeoconcha</taxon>
        <taxon>Cerithioidea</taxon>
        <taxon>Batillariidae</taxon>
        <taxon>Batillaria</taxon>
    </lineage>
</organism>
<gene>
    <name evidence="1" type="ORF">BaRGS_00003477</name>
</gene>
<accession>A0ABD0M0K7</accession>
<keyword evidence="2" id="KW-1185">Reference proteome</keyword>
<reference evidence="1 2" key="1">
    <citation type="journal article" date="2023" name="Sci. Data">
        <title>Genome assembly of the Korean intertidal mud-creeper Batillaria attramentaria.</title>
        <authorList>
            <person name="Patra A.K."/>
            <person name="Ho P.T."/>
            <person name="Jun S."/>
            <person name="Lee S.J."/>
            <person name="Kim Y."/>
            <person name="Won Y.J."/>
        </authorList>
    </citation>
    <scope>NUCLEOTIDE SEQUENCE [LARGE SCALE GENOMIC DNA]</scope>
    <source>
        <strain evidence="1">Wonlab-2016</strain>
    </source>
</reference>
<sequence length="122" mass="13436">MLQYVWCIETVPIRLRAMSRNKGYKKVSVFADFLFTENQKKGGGGKQMTRESKMAASPHGVPRSGQTVITVGNLPPPLCLSTTDNNTCTTPTAPHSCIIWPPGMGRRQGGWWLPVPLPVLLE</sequence>
<dbReference type="EMBL" id="JACVVK020000011">
    <property type="protein sequence ID" value="KAK7505315.1"/>
    <property type="molecule type" value="Genomic_DNA"/>
</dbReference>
<protein>
    <submittedName>
        <fullName evidence="1">Uncharacterized protein</fullName>
    </submittedName>
</protein>
<dbReference type="Proteomes" id="UP001519460">
    <property type="component" value="Unassembled WGS sequence"/>
</dbReference>
<evidence type="ECO:0000313" key="2">
    <source>
        <dbReference type="Proteomes" id="UP001519460"/>
    </source>
</evidence>
<dbReference type="AlphaFoldDB" id="A0ABD0M0K7"/>
<proteinExistence type="predicted"/>
<name>A0ABD0M0K7_9CAEN</name>